<name>A0A183EN48_9BILA</name>
<evidence type="ECO:0000313" key="2">
    <source>
        <dbReference type="EMBL" id="VDN39943.1"/>
    </source>
</evidence>
<evidence type="ECO:0000313" key="4">
    <source>
        <dbReference type="WBParaSite" id="GPUH_0002241601-mRNA-1"/>
    </source>
</evidence>
<organism evidence="4">
    <name type="scientific">Gongylonema pulchrum</name>
    <dbReference type="NCBI Taxonomy" id="637853"/>
    <lineage>
        <taxon>Eukaryota</taxon>
        <taxon>Metazoa</taxon>
        <taxon>Ecdysozoa</taxon>
        <taxon>Nematoda</taxon>
        <taxon>Chromadorea</taxon>
        <taxon>Rhabditida</taxon>
        <taxon>Spirurina</taxon>
        <taxon>Spiruromorpha</taxon>
        <taxon>Spiruroidea</taxon>
        <taxon>Gongylonematidae</taxon>
        <taxon>Gongylonema</taxon>
    </lineage>
</organism>
<reference evidence="4" key="1">
    <citation type="submission" date="2016-06" db="UniProtKB">
        <authorList>
            <consortium name="WormBaseParasite"/>
        </authorList>
    </citation>
    <scope>IDENTIFICATION</scope>
</reference>
<sequence>MDPKSMYPVALRNKTNGKTSNEGAGKKRQKELNMSHLTIKNSIQLDIGSCAIYEATTLRHRLHFTYVGFRLVSVITDLYVIKHARGLNIIEKETNDDSIATETYRP</sequence>
<keyword evidence="3" id="KW-1185">Reference proteome</keyword>
<proteinExistence type="predicted"/>
<dbReference type="EMBL" id="UYRT01094977">
    <property type="protein sequence ID" value="VDN39943.1"/>
    <property type="molecule type" value="Genomic_DNA"/>
</dbReference>
<accession>A0A183EN48</accession>
<feature type="compositionally biased region" description="Polar residues" evidence="1">
    <location>
        <begin position="13"/>
        <end position="22"/>
    </location>
</feature>
<protein>
    <submittedName>
        <fullName evidence="2 4">Uncharacterized protein</fullName>
    </submittedName>
</protein>
<dbReference type="WBParaSite" id="GPUH_0002241601-mRNA-1">
    <property type="protein sequence ID" value="GPUH_0002241601-mRNA-1"/>
    <property type="gene ID" value="GPUH_0002241601"/>
</dbReference>
<dbReference type="AlphaFoldDB" id="A0A183EN48"/>
<reference evidence="2 3" key="2">
    <citation type="submission" date="2018-11" db="EMBL/GenBank/DDBJ databases">
        <authorList>
            <consortium name="Pathogen Informatics"/>
        </authorList>
    </citation>
    <scope>NUCLEOTIDE SEQUENCE [LARGE SCALE GENOMIC DNA]</scope>
</reference>
<feature type="region of interest" description="Disordered" evidence="1">
    <location>
        <begin position="1"/>
        <end position="29"/>
    </location>
</feature>
<evidence type="ECO:0000313" key="3">
    <source>
        <dbReference type="Proteomes" id="UP000271098"/>
    </source>
</evidence>
<dbReference type="OrthoDB" id="5062115at2759"/>
<dbReference type="Proteomes" id="UP000271098">
    <property type="component" value="Unassembled WGS sequence"/>
</dbReference>
<evidence type="ECO:0000256" key="1">
    <source>
        <dbReference type="SAM" id="MobiDB-lite"/>
    </source>
</evidence>
<gene>
    <name evidence="2" type="ORF">GPUH_LOCUS22389</name>
</gene>